<dbReference type="WBParaSite" id="nRc.2.0.1.t15585-RA">
    <property type="protein sequence ID" value="nRc.2.0.1.t15585-RA"/>
    <property type="gene ID" value="nRc.2.0.1.g15585"/>
</dbReference>
<reference evidence="2" key="1">
    <citation type="submission" date="2022-11" db="UniProtKB">
        <authorList>
            <consortium name="WormBaseParasite"/>
        </authorList>
    </citation>
    <scope>IDENTIFICATION</scope>
</reference>
<dbReference type="Proteomes" id="UP000887565">
    <property type="component" value="Unplaced"/>
</dbReference>
<sequence length="62" mass="6914">MFQAVGDPFRSVEKGRLGSLSGGFYHTRIGIWNIALIGSGSKKWVLSENYQKMVLTNAKIVR</sequence>
<name>A0A915INY3_ROMCU</name>
<protein>
    <submittedName>
        <fullName evidence="2">Uncharacterized protein</fullName>
    </submittedName>
</protein>
<organism evidence="1 2">
    <name type="scientific">Romanomermis culicivorax</name>
    <name type="common">Nematode worm</name>
    <dbReference type="NCBI Taxonomy" id="13658"/>
    <lineage>
        <taxon>Eukaryota</taxon>
        <taxon>Metazoa</taxon>
        <taxon>Ecdysozoa</taxon>
        <taxon>Nematoda</taxon>
        <taxon>Enoplea</taxon>
        <taxon>Dorylaimia</taxon>
        <taxon>Mermithida</taxon>
        <taxon>Mermithoidea</taxon>
        <taxon>Mermithidae</taxon>
        <taxon>Romanomermis</taxon>
    </lineage>
</organism>
<evidence type="ECO:0000313" key="2">
    <source>
        <dbReference type="WBParaSite" id="nRc.2.0.1.t15585-RA"/>
    </source>
</evidence>
<keyword evidence="1" id="KW-1185">Reference proteome</keyword>
<dbReference type="AlphaFoldDB" id="A0A915INY3"/>
<accession>A0A915INY3</accession>
<proteinExistence type="predicted"/>
<evidence type="ECO:0000313" key="1">
    <source>
        <dbReference type="Proteomes" id="UP000887565"/>
    </source>
</evidence>